<evidence type="ECO:0000256" key="10">
    <source>
        <dbReference type="ARBA" id="ARBA00023231"/>
    </source>
</evidence>
<keyword evidence="8" id="KW-0408">Iron</keyword>
<evidence type="ECO:0000256" key="5">
    <source>
        <dbReference type="ARBA" id="ARBA00022723"/>
    </source>
</evidence>
<feature type="domain" description="4Fe-4S ferredoxin-type" evidence="12">
    <location>
        <begin position="34"/>
        <end position="63"/>
    </location>
</feature>
<dbReference type="Gene3D" id="3.30.70.20">
    <property type="match status" value="1"/>
</dbReference>
<gene>
    <name evidence="13" type="ordered locus">Selin_0261</name>
</gene>
<evidence type="ECO:0000256" key="6">
    <source>
        <dbReference type="ARBA" id="ARBA00022737"/>
    </source>
</evidence>
<dbReference type="PANTHER" id="PTHR43687:SF1">
    <property type="entry name" value="FERREDOXIN III"/>
    <property type="match status" value="1"/>
</dbReference>
<dbReference type="KEGG" id="din:Selin_0261"/>
<dbReference type="Proteomes" id="UP000002572">
    <property type="component" value="Chromosome"/>
</dbReference>
<dbReference type="InterPro" id="IPR017900">
    <property type="entry name" value="4Fe4S_Fe_S_CS"/>
</dbReference>
<evidence type="ECO:0000259" key="12">
    <source>
        <dbReference type="PROSITE" id="PS51379"/>
    </source>
</evidence>
<dbReference type="PANTHER" id="PTHR43687">
    <property type="entry name" value="ADENYLYLSULFATE REDUCTASE, BETA SUBUNIT"/>
    <property type="match status" value="1"/>
</dbReference>
<dbReference type="InParanoid" id="E6W6L7"/>
<keyword evidence="5" id="KW-0479">Metal-binding</keyword>
<dbReference type="PROSITE" id="PS00198">
    <property type="entry name" value="4FE4S_FER_1"/>
    <property type="match status" value="1"/>
</dbReference>
<dbReference type="InterPro" id="IPR017896">
    <property type="entry name" value="4Fe4S_Fe-S-bd"/>
</dbReference>
<organism evidence="13 14">
    <name type="scientific">Desulfurispirillum indicum (strain ATCC BAA-1389 / DSM 22839 / S5)</name>
    <dbReference type="NCBI Taxonomy" id="653733"/>
    <lineage>
        <taxon>Bacteria</taxon>
        <taxon>Pseudomonadati</taxon>
        <taxon>Chrysiogenota</taxon>
        <taxon>Chrysiogenia</taxon>
        <taxon>Chrysiogenales</taxon>
        <taxon>Chrysiogenaceae</taxon>
        <taxon>Desulfurispirillum</taxon>
    </lineage>
</organism>
<sequence length="104" mass="11161">MKHHPASVADIQMEVPMAFVEGKRKDGSSWIPEFIVSLASDVCIGCGRCFKACTQGVLNLVEEEDDDDNTRMFMAVAKEGQCIGCKACAAACPKGCFEHAALSC</sequence>
<dbReference type="EMBL" id="CP002432">
    <property type="protein sequence ID" value="ADU65017.1"/>
    <property type="molecule type" value="Genomic_DNA"/>
</dbReference>
<keyword evidence="9" id="KW-0411">Iron-sulfur</keyword>
<dbReference type="Pfam" id="PF12838">
    <property type="entry name" value="Fer4_7"/>
    <property type="match status" value="1"/>
</dbReference>
<reference evidence="13 14" key="1">
    <citation type="submission" date="2010-12" db="EMBL/GenBank/DDBJ databases">
        <title>Complete sequence of Desulfurispirillum indicum S5.</title>
        <authorList>
            <consortium name="US DOE Joint Genome Institute"/>
            <person name="Lucas S."/>
            <person name="Copeland A."/>
            <person name="Lapidus A."/>
            <person name="Cheng J.-F."/>
            <person name="Goodwin L."/>
            <person name="Pitluck S."/>
            <person name="Chertkov O."/>
            <person name="Held B."/>
            <person name="Detter J.C."/>
            <person name="Han C."/>
            <person name="Tapia R."/>
            <person name="Land M."/>
            <person name="Hauser L."/>
            <person name="Kyrpides N."/>
            <person name="Ivanova N."/>
            <person name="Mikhailova N."/>
            <person name="Haggblom M."/>
            <person name="Rauschenbach I."/>
            <person name="Bini E."/>
            <person name="Woyke T."/>
        </authorList>
    </citation>
    <scope>NUCLEOTIDE SEQUENCE [LARGE SCALE GENOMIC DNA]</scope>
    <source>
        <strain evidence="14">ATCC BAA-1389 / DSM 22839 / S5</strain>
    </source>
</reference>
<evidence type="ECO:0000256" key="4">
    <source>
        <dbReference type="ARBA" id="ARBA00022485"/>
    </source>
</evidence>
<name>E6W6L7_DESIS</name>
<dbReference type="HOGENOM" id="CLU_155272_0_0_0"/>
<keyword evidence="3" id="KW-0813">Transport</keyword>
<keyword evidence="14" id="KW-1185">Reference proteome</keyword>
<keyword evidence="6" id="KW-0677">Repeat</keyword>
<dbReference type="eggNOG" id="COG1143">
    <property type="taxonomic scope" value="Bacteria"/>
</dbReference>
<evidence type="ECO:0000256" key="9">
    <source>
        <dbReference type="ARBA" id="ARBA00023014"/>
    </source>
</evidence>
<dbReference type="InterPro" id="IPR014283">
    <property type="entry name" value="FdIII_4_nif"/>
</dbReference>
<comment type="cofactor">
    <cofactor evidence="1">
        <name>[4Fe-4S] cluster</name>
        <dbReference type="ChEBI" id="CHEBI:49883"/>
    </cofactor>
</comment>
<dbReference type="NCBIfam" id="TIGR02936">
    <property type="entry name" value="fdxN_nitrog"/>
    <property type="match status" value="1"/>
</dbReference>
<dbReference type="GO" id="GO:0046872">
    <property type="term" value="F:metal ion binding"/>
    <property type="evidence" value="ECO:0007669"/>
    <property type="project" value="UniProtKB-KW"/>
</dbReference>
<evidence type="ECO:0000256" key="2">
    <source>
        <dbReference type="ARBA" id="ARBA00003532"/>
    </source>
</evidence>
<evidence type="ECO:0000256" key="7">
    <source>
        <dbReference type="ARBA" id="ARBA00022982"/>
    </source>
</evidence>
<dbReference type="InterPro" id="IPR050572">
    <property type="entry name" value="Fe-S_Ferredoxin"/>
</dbReference>
<proteinExistence type="predicted"/>
<evidence type="ECO:0000313" key="13">
    <source>
        <dbReference type="EMBL" id="ADU65017.1"/>
    </source>
</evidence>
<evidence type="ECO:0000256" key="11">
    <source>
        <dbReference type="ARBA" id="ARBA00030616"/>
    </source>
</evidence>
<dbReference type="STRING" id="653733.Selin_0261"/>
<protein>
    <recommendedName>
        <fullName evidence="11">Ferredoxin III</fullName>
    </recommendedName>
</protein>
<dbReference type="PROSITE" id="PS51379">
    <property type="entry name" value="4FE4S_FER_2"/>
    <property type="match status" value="2"/>
</dbReference>
<evidence type="ECO:0000256" key="3">
    <source>
        <dbReference type="ARBA" id="ARBA00022448"/>
    </source>
</evidence>
<evidence type="ECO:0000256" key="8">
    <source>
        <dbReference type="ARBA" id="ARBA00023004"/>
    </source>
</evidence>
<keyword evidence="7" id="KW-0249">Electron transport</keyword>
<comment type="function">
    <text evidence="2">Ferredoxins are iron-sulfur proteins that transfer electrons in a wide variety of metabolic reactions.</text>
</comment>
<evidence type="ECO:0000313" key="14">
    <source>
        <dbReference type="Proteomes" id="UP000002572"/>
    </source>
</evidence>
<keyword evidence="10" id="KW-0535">Nitrogen fixation</keyword>
<dbReference type="SUPFAM" id="SSF54862">
    <property type="entry name" value="4Fe-4S ferredoxins"/>
    <property type="match status" value="1"/>
</dbReference>
<evidence type="ECO:0000256" key="1">
    <source>
        <dbReference type="ARBA" id="ARBA00001966"/>
    </source>
</evidence>
<dbReference type="AlphaFoldDB" id="E6W6L7"/>
<accession>E6W6L7</accession>
<keyword evidence="4" id="KW-0004">4Fe-4S</keyword>
<feature type="domain" description="4Fe-4S ferredoxin-type" evidence="12">
    <location>
        <begin position="72"/>
        <end position="102"/>
    </location>
</feature>
<dbReference type="RefSeq" id="WP_013504906.1">
    <property type="nucleotide sequence ID" value="NC_014836.1"/>
</dbReference>
<dbReference type="GO" id="GO:0051539">
    <property type="term" value="F:4 iron, 4 sulfur cluster binding"/>
    <property type="evidence" value="ECO:0007669"/>
    <property type="project" value="UniProtKB-KW"/>
</dbReference>